<dbReference type="GO" id="GO:0004131">
    <property type="term" value="F:cytosine deaminase activity"/>
    <property type="evidence" value="ECO:0007669"/>
    <property type="project" value="UniProtKB-EC"/>
</dbReference>
<sequence length="30" mass="3730">MDYNIRKTVKVAELIPYWWGEERASKFNER</sequence>
<dbReference type="Proteomes" id="UP000312530">
    <property type="component" value="Unassembled WGS sequence"/>
</dbReference>
<evidence type="ECO:0000313" key="6">
    <source>
        <dbReference type="Proteomes" id="UP000312530"/>
    </source>
</evidence>
<dbReference type="Proteomes" id="UP000254854">
    <property type="component" value="Unassembled WGS sequence"/>
</dbReference>
<dbReference type="Proteomes" id="UP000311381">
    <property type="component" value="Unassembled WGS sequence"/>
</dbReference>
<dbReference type="AlphaFoldDB" id="A0A0T7TDQ6"/>
<dbReference type="EMBL" id="CAAULE010000001">
    <property type="protein sequence ID" value="VOG74331.1"/>
    <property type="molecule type" value="Genomic_DNA"/>
</dbReference>
<dbReference type="EMBL" id="UHFW01000006">
    <property type="protein sequence ID" value="SUN92116.1"/>
    <property type="molecule type" value="Genomic_DNA"/>
</dbReference>
<reference evidence="5 6" key="2">
    <citation type="submission" date="2019-04" db="EMBL/GenBank/DDBJ databases">
        <authorList>
            <consortium name="Pathogen Informatics"/>
        </authorList>
    </citation>
    <scope>NUCLEOTIDE SEQUENCE [LARGE SCALE GENOMIC DNA]</scope>
    <source>
        <strain evidence="5 6">GPSC47</strain>
    </source>
</reference>
<evidence type="ECO:0000313" key="5">
    <source>
        <dbReference type="Proteomes" id="UP000311381"/>
    </source>
</evidence>
<dbReference type="EC" id="3.5.4.1" evidence="2"/>
<gene>
    <name evidence="2" type="primary">codA_1</name>
    <name evidence="1" type="ORF">NCTC13734_02281</name>
    <name evidence="2" type="ORF">SAMEA2627268_01047</name>
    <name evidence="3" type="ORF">SAMEA2696453_00057</name>
</gene>
<evidence type="ECO:0000313" key="1">
    <source>
        <dbReference type="EMBL" id="SUN92116.1"/>
    </source>
</evidence>
<proteinExistence type="predicted"/>
<evidence type="ECO:0000313" key="3">
    <source>
        <dbReference type="EMBL" id="VOG74331.1"/>
    </source>
</evidence>
<dbReference type="EMBL" id="CAAQRO010000006">
    <property type="protein sequence ID" value="VMC92489.1"/>
    <property type="molecule type" value="Genomic_DNA"/>
</dbReference>
<evidence type="ECO:0000313" key="2">
    <source>
        <dbReference type="EMBL" id="VMC92489.1"/>
    </source>
</evidence>
<organism evidence="2 5">
    <name type="scientific">Streptococcus pneumoniae</name>
    <dbReference type="NCBI Taxonomy" id="1313"/>
    <lineage>
        <taxon>Bacteria</taxon>
        <taxon>Bacillati</taxon>
        <taxon>Bacillota</taxon>
        <taxon>Bacilli</taxon>
        <taxon>Lactobacillales</taxon>
        <taxon>Streptococcaceae</taxon>
        <taxon>Streptococcus</taxon>
    </lineage>
</organism>
<name>A0A0T7TDQ6_STREE</name>
<evidence type="ECO:0000313" key="4">
    <source>
        <dbReference type="Proteomes" id="UP000254854"/>
    </source>
</evidence>
<reference evidence="1 4" key="1">
    <citation type="submission" date="2018-06" db="EMBL/GenBank/DDBJ databases">
        <authorList>
            <consortium name="Pathogen Informatics"/>
            <person name="Doyle S."/>
        </authorList>
    </citation>
    <scope>NUCLEOTIDE SEQUENCE [LARGE SCALE GENOMIC DNA]</scope>
    <source>
        <strain evidence="1 4">NCTC13734</strain>
    </source>
</reference>
<keyword evidence="2" id="KW-0378">Hydrolase</keyword>
<accession>A0A0T7TDQ6</accession>
<protein>
    <submittedName>
        <fullName evidence="2">Cytidine/deoxycytidylate deaminase</fullName>
        <ecNumber evidence="2">3.5.4.1</ecNumber>
    </submittedName>
</protein>